<sequence>MDHLRSLQNLLLGIPCVLRQIPWNHALPLLHHVRFLYIDFPQRQPRWRTCRLLHIGCIYLSRIFFWGFRVFFFRYLEITRFLSCIMFAFSTLTFLNVHLDGGTKN</sequence>
<evidence type="ECO:0000313" key="2">
    <source>
        <dbReference type="EMBL" id="VDO59766.1"/>
    </source>
</evidence>
<proteinExistence type="predicted"/>
<keyword evidence="1" id="KW-0812">Transmembrane</keyword>
<dbReference type="AlphaFoldDB" id="A0A3P7WGE5"/>
<dbReference type="Proteomes" id="UP000268014">
    <property type="component" value="Unassembled WGS sequence"/>
</dbReference>
<keyword evidence="1" id="KW-0472">Membrane</keyword>
<reference evidence="2 3" key="1">
    <citation type="submission" date="2018-11" db="EMBL/GenBank/DDBJ databases">
        <authorList>
            <consortium name="Pathogen Informatics"/>
        </authorList>
    </citation>
    <scope>NUCLEOTIDE SEQUENCE [LARGE SCALE GENOMIC DNA]</scope>
    <source>
        <strain evidence="2 3">MHpl1</strain>
    </source>
</reference>
<organism evidence="2 3">
    <name type="scientific">Haemonchus placei</name>
    <name type="common">Barber's pole worm</name>
    <dbReference type="NCBI Taxonomy" id="6290"/>
    <lineage>
        <taxon>Eukaryota</taxon>
        <taxon>Metazoa</taxon>
        <taxon>Ecdysozoa</taxon>
        <taxon>Nematoda</taxon>
        <taxon>Chromadorea</taxon>
        <taxon>Rhabditida</taxon>
        <taxon>Rhabditina</taxon>
        <taxon>Rhabditomorpha</taxon>
        <taxon>Strongyloidea</taxon>
        <taxon>Trichostrongylidae</taxon>
        <taxon>Haemonchus</taxon>
    </lineage>
</organism>
<evidence type="ECO:0000256" key="1">
    <source>
        <dbReference type="SAM" id="Phobius"/>
    </source>
</evidence>
<gene>
    <name evidence="2" type="ORF">HPLM_LOCUS16402</name>
</gene>
<feature type="transmembrane region" description="Helical" evidence="1">
    <location>
        <begin position="78"/>
        <end position="99"/>
    </location>
</feature>
<keyword evidence="1" id="KW-1133">Transmembrane helix</keyword>
<keyword evidence="3" id="KW-1185">Reference proteome</keyword>
<evidence type="ECO:0000313" key="3">
    <source>
        <dbReference type="Proteomes" id="UP000268014"/>
    </source>
</evidence>
<protein>
    <submittedName>
        <fullName evidence="2">Uncharacterized protein</fullName>
    </submittedName>
</protein>
<dbReference type="EMBL" id="UZAF01019402">
    <property type="protein sequence ID" value="VDO59766.1"/>
    <property type="molecule type" value="Genomic_DNA"/>
</dbReference>
<accession>A0A3P7WGE5</accession>
<feature type="transmembrane region" description="Helical" evidence="1">
    <location>
        <begin position="52"/>
        <end position="72"/>
    </location>
</feature>
<name>A0A3P7WGE5_HAEPC</name>